<evidence type="ECO:0000313" key="3">
    <source>
        <dbReference type="EMBL" id="OGG07325.1"/>
    </source>
</evidence>
<feature type="transmembrane region" description="Helical" evidence="1">
    <location>
        <begin position="326"/>
        <end position="348"/>
    </location>
</feature>
<dbReference type="Pfam" id="PF04865">
    <property type="entry name" value="Baseplate_J"/>
    <property type="match status" value="1"/>
</dbReference>
<dbReference type="Proteomes" id="UP000178681">
    <property type="component" value="Unassembled WGS sequence"/>
</dbReference>
<name>A0A1F5Z4N5_9BACT</name>
<accession>A0A1F5Z4N5</accession>
<keyword evidence="1" id="KW-1133">Transmembrane helix</keyword>
<keyword evidence="1" id="KW-0472">Membrane</keyword>
<organism evidence="3 4">
    <name type="scientific">Candidatus Gottesmanbacteria bacterium RIFCSPHIGHO2_01_FULL_42_12</name>
    <dbReference type="NCBI Taxonomy" id="1798377"/>
    <lineage>
        <taxon>Bacteria</taxon>
        <taxon>Candidatus Gottesmaniibacteriota</taxon>
    </lineage>
</organism>
<evidence type="ECO:0000256" key="1">
    <source>
        <dbReference type="SAM" id="Phobius"/>
    </source>
</evidence>
<dbReference type="AlphaFoldDB" id="A0A1F5Z4N5"/>
<proteinExistence type="predicted"/>
<protein>
    <recommendedName>
        <fullName evidence="2">Baseplate protein J-like barrel domain-containing protein</fullName>
    </recommendedName>
</protein>
<gene>
    <name evidence="3" type="ORF">A2872_03860</name>
</gene>
<sequence length="699" mass="75137">MDFKSLVSFGQKKEINKKYLAIRIGTQSVTGVVWEVLSGKVELGKLVHFPVTSTKIEDFLPVADKVVTAVILGVIPEPKEVLFGLPPDWVAEGKIIEPYLTLLRQTSKELSLTPLGFVVLPEAIANYYKELEGTPLTAITVGIEVSKLYVTYIRAGKVLKTEVVNIIDSSDLNSLIEGALKKFTEVEVLPSRILIYDGGEDLEILKNQILSYPWTQKMPFLHFPKVEPVVDADVAKAVAIAGGTEMGGTVEPVVNEVPVVAKIDEQVKNETENVVPVDEEVVDTGFTVDKDIKEEATKPKFKLNFTDLKNKIPAMPKFNINLSGKLPLIIGVFIISLLIAVVGGYFALLNLVLKNQVVVTVNSKTIENQKDITVVTAGEVSDSDLKLLANKIETEAIGSKRGVVTGKKIVGEKAKGSITIYGTTLGRTFAAGTVVTGSGLKFIMDNSVTIATGSAASSATATVSVTASGIGDSFNVSPGTLFEIGDYPQSSYQGKTDTAFTGGSSHQVLVVTKQDQDRLLATLSAELSQKGLEDLRAKVPSGQNLLENALATAVTLKKFDREIDTEADSVGLTMTVKVTGVTVEEKQLIAKMGNLSSSDIPPEYDFDISRASVSVLGSKVDKSGNVILTVNFSAKLLPKIDRSKIIKDLTGKNYQAAKDYLTKTGIVVDSKIISTPQFLDGLKTLSPNQKNIGLEIISL</sequence>
<feature type="domain" description="Baseplate protein J-like barrel" evidence="2">
    <location>
        <begin position="418"/>
        <end position="503"/>
    </location>
</feature>
<dbReference type="InterPro" id="IPR006949">
    <property type="entry name" value="Barrel_Baseplate_J-like"/>
</dbReference>
<reference evidence="3 4" key="1">
    <citation type="journal article" date="2016" name="Nat. Commun.">
        <title>Thousands of microbial genomes shed light on interconnected biogeochemical processes in an aquifer system.</title>
        <authorList>
            <person name="Anantharaman K."/>
            <person name="Brown C.T."/>
            <person name="Hug L.A."/>
            <person name="Sharon I."/>
            <person name="Castelle C.J."/>
            <person name="Probst A.J."/>
            <person name="Thomas B.C."/>
            <person name="Singh A."/>
            <person name="Wilkins M.J."/>
            <person name="Karaoz U."/>
            <person name="Brodie E.L."/>
            <person name="Williams K.H."/>
            <person name="Hubbard S.S."/>
            <person name="Banfield J.F."/>
        </authorList>
    </citation>
    <scope>NUCLEOTIDE SEQUENCE [LARGE SCALE GENOMIC DNA]</scope>
</reference>
<comment type="caution">
    <text evidence="3">The sequence shown here is derived from an EMBL/GenBank/DDBJ whole genome shotgun (WGS) entry which is preliminary data.</text>
</comment>
<dbReference type="EMBL" id="MFJG01000008">
    <property type="protein sequence ID" value="OGG07325.1"/>
    <property type="molecule type" value="Genomic_DNA"/>
</dbReference>
<dbReference type="STRING" id="1798377.A2872_03860"/>
<evidence type="ECO:0000313" key="4">
    <source>
        <dbReference type="Proteomes" id="UP000178681"/>
    </source>
</evidence>
<keyword evidence="1" id="KW-0812">Transmembrane</keyword>
<evidence type="ECO:0000259" key="2">
    <source>
        <dbReference type="Pfam" id="PF04865"/>
    </source>
</evidence>